<feature type="region of interest" description="Disordered" evidence="1">
    <location>
        <begin position="43"/>
        <end position="65"/>
    </location>
</feature>
<sequence length="65" mass="7327">MTLADTVWAATKGQGVSLVKWPGDTPFLFVSCATVLARPRQHAAGYAERRSPRRVEKRSAFHRMR</sequence>
<reference evidence="2 3" key="1">
    <citation type="submission" date="2019-07" db="EMBL/GenBank/DDBJ databases">
        <title>The pathways for chlorine oxyanion respiration interact through the shared metabolite chlorate.</title>
        <authorList>
            <person name="Barnum T.P."/>
            <person name="Cheng Y."/>
            <person name="Hill K.A."/>
            <person name="Lucas L.N."/>
            <person name="Carlson H.K."/>
            <person name="Coates J.D."/>
        </authorList>
    </citation>
    <scope>NUCLEOTIDE SEQUENCE [LARGE SCALE GENOMIC DNA]</scope>
    <source>
        <strain evidence="2 3">SFB-1</strain>
    </source>
</reference>
<comment type="caution">
    <text evidence="2">The sequence shown here is derived from an EMBL/GenBank/DDBJ whole genome shotgun (WGS) entry which is preliminary data.</text>
</comment>
<proteinExistence type="predicted"/>
<dbReference type="Proteomes" id="UP000318349">
    <property type="component" value="Unassembled WGS sequence"/>
</dbReference>
<name>A0A557RFP8_9RHOO</name>
<protein>
    <submittedName>
        <fullName evidence="2">Uncharacterized protein</fullName>
    </submittedName>
</protein>
<accession>A0A557RFP8</accession>
<gene>
    <name evidence="2" type="ORF">FHP89_17255</name>
</gene>
<evidence type="ECO:0000313" key="3">
    <source>
        <dbReference type="Proteomes" id="UP000318349"/>
    </source>
</evidence>
<dbReference type="AlphaFoldDB" id="A0A557RFP8"/>
<feature type="compositionally biased region" description="Basic and acidic residues" evidence="1">
    <location>
        <begin position="47"/>
        <end position="59"/>
    </location>
</feature>
<evidence type="ECO:0000313" key="2">
    <source>
        <dbReference type="EMBL" id="TVO73043.1"/>
    </source>
</evidence>
<dbReference type="EMBL" id="VMNI01000019">
    <property type="protein sequence ID" value="TVO73043.1"/>
    <property type="molecule type" value="Genomic_DNA"/>
</dbReference>
<evidence type="ECO:0000256" key="1">
    <source>
        <dbReference type="SAM" id="MobiDB-lite"/>
    </source>
</evidence>
<organism evidence="2 3">
    <name type="scientific">Denitromonas halophila</name>
    <dbReference type="NCBI Taxonomy" id="1629404"/>
    <lineage>
        <taxon>Bacteria</taxon>
        <taxon>Pseudomonadati</taxon>
        <taxon>Pseudomonadota</taxon>
        <taxon>Betaproteobacteria</taxon>
        <taxon>Rhodocyclales</taxon>
        <taxon>Zoogloeaceae</taxon>
        <taxon>Denitromonas</taxon>
    </lineage>
</organism>